<dbReference type="GO" id="GO:0005737">
    <property type="term" value="C:cytoplasm"/>
    <property type="evidence" value="ECO:0007669"/>
    <property type="project" value="TreeGrafter"/>
</dbReference>
<reference evidence="4" key="1">
    <citation type="submission" date="2022-11" db="UniProtKB">
        <authorList>
            <consortium name="WormBaseParasite"/>
        </authorList>
    </citation>
    <scope>IDENTIFICATION</scope>
</reference>
<evidence type="ECO:0000313" key="3">
    <source>
        <dbReference type="Proteomes" id="UP000887574"/>
    </source>
</evidence>
<feature type="domain" description="Glutaredoxin" evidence="2">
    <location>
        <begin position="120"/>
        <end position="188"/>
    </location>
</feature>
<dbReference type="Pfam" id="PF00462">
    <property type="entry name" value="Glutaredoxin"/>
    <property type="match status" value="1"/>
</dbReference>
<accession>A0A915DXX3</accession>
<evidence type="ECO:0000259" key="2">
    <source>
        <dbReference type="Pfam" id="PF00462"/>
    </source>
</evidence>
<dbReference type="GO" id="GO:0034599">
    <property type="term" value="P:cellular response to oxidative stress"/>
    <property type="evidence" value="ECO:0007669"/>
    <property type="project" value="TreeGrafter"/>
</dbReference>
<dbReference type="WBParaSite" id="jg24853">
    <property type="protein sequence ID" value="jg24853"/>
    <property type="gene ID" value="jg24853"/>
</dbReference>
<name>A0A915DXX3_9BILA</name>
<dbReference type="InterPro" id="IPR014025">
    <property type="entry name" value="Glutaredoxin_subgr"/>
</dbReference>
<dbReference type="PANTHER" id="PTHR45694">
    <property type="entry name" value="GLUTAREDOXIN 2"/>
    <property type="match status" value="1"/>
</dbReference>
<dbReference type="SUPFAM" id="SSF52833">
    <property type="entry name" value="Thioredoxin-like"/>
    <property type="match status" value="1"/>
</dbReference>
<dbReference type="PANTHER" id="PTHR45694:SF18">
    <property type="entry name" value="GLUTAREDOXIN-1-RELATED"/>
    <property type="match status" value="1"/>
</dbReference>
<proteinExistence type="predicted"/>
<evidence type="ECO:0000313" key="4">
    <source>
        <dbReference type="WBParaSite" id="jg24853"/>
    </source>
</evidence>
<evidence type="ECO:0000256" key="1">
    <source>
        <dbReference type="SAM" id="Coils"/>
    </source>
</evidence>
<keyword evidence="3" id="KW-1185">Reference proteome</keyword>
<dbReference type="PROSITE" id="PS51354">
    <property type="entry name" value="GLUTAREDOXIN_2"/>
    <property type="match status" value="1"/>
</dbReference>
<dbReference type="Proteomes" id="UP000887574">
    <property type="component" value="Unplaced"/>
</dbReference>
<dbReference type="PRINTS" id="PR00160">
    <property type="entry name" value="GLUTAREDOXIN"/>
</dbReference>
<sequence>MSGNSEESVNAIHSFFQIMAGLCLLQALLNELRKQKKYDESIEESRRIDIERVRQRMQQQYDQEAEEERLRIQEKKSQKLLQECPQEELANTFSHSKEKSRTNPADPIEFIQSKISAKTVVVFSKSWCAYSRKAKQALSSFRLKDENYEIIELDEWRNEKAAENVQQTLLSLTNNRSSPWVFADAKYIGGAEECVAACRNGSFENLLAKAKVSFLSTKH</sequence>
<dbReference type="InterPro" id="IPR036249">
    <property type="entry name" value="Thioredoxin-like_sf"/>
</dbReference>
<organism evidence="3 4">
    <name type="scientific">Ditylenchus dipsaci</name>
    <dbReference type="NCBI Taxonomy" id="166011"/>
    <lineage>
        <taxon>Eukaryota</taxon>
        <taxon>Metazoa</taxon>
        <taxon>Ecdysozoa</taxon>
        <taxon>Nematoda</taxon>
        <taxon>Chromadorea</taxon>
        <taxon>Rhabditida</taxon>
        <taxon>Tylenchina</taxon>
        <taxon>Tylenchomorpha</taxon>
        <taxon>Sphaerularioidea</taxon>
        <taxon>Anguinidae</taxon>
        <taxon>Anguininae</taxon>
        <taxon>Ditylenchus</taxon>
    </lineage>
</organism>
<keyword evidence="1" id="KW-0175">Coiled coil</keyword>
<protein>
    <submittedName>
        <fullName evidence="4">Glutaredoxin domain-containing protein</fullName>
    </submittedName>
</protein>
<feature type="coiled-coil region" evidence="1">
    <location>
        <begin position="47"/>
        <end position="83"/>
    </location>
</feature>
<dbReference type="Gene3D" id="3.40.30.10">
    <property type="entry name" value="Glutaredoxin"/>
    <property type="match status" value="1"/>
</dbReference>
<dbReference type="AlphaFoldDB" id="A0A915DXX3"/>
<dbReference type="InterPro" id="IPR002109">
    <property type="entry name" value="Glutaredoxin"/>
</dbReference>
<dbReference type="GO" id="GO:0015038">
    <property type="term" value="F:glutathione disulfide oxidoreductase activity"/>
    <property type="evidence" value="ECO:0007669"/>
    <property type="project" value="TreeGrafter"/>
</dbReference>